<dbReference type="STRING" id="1121419.SAMN05443529_10826"/>
<dbReference type="EMBL" id="FNCP01000008">
    <property type="protein sequence ID" value="SDG94653.1"/>
    <property type="molecule type" value="Genomic_DNA"/>
</dbReference>
<reference evidence="2" key="1">
    <citation type="submission" date="2016-10" db="EMBL/GenBank/DDBJ databases">
        <authorList>
            <person name="Varghese N."/>
            <person name="Submissions S."/>
        </authorList>
    </citation>
    <scope>NUCLEOTIDE SEQUENCE [LARGE SCALE GENOMIC DNA]</scope>
    <source>
        <strain evidence="2">DSM 8344</strain>
    </source>
</reference>
<keyword evidence="1" id="KW-0808">Transferase</keyword>
<gene>
    <name evidence="1" type="ORF">SAMN05443529_10826</name>
</gene>
<dbReference type="RefSeq" id="WP_092332318.1">
    <property type="nucleotide sequence ID" value="NZ_FNCP01000008.1"/>
</dbReference>
<dbReference type="Proteomes" id="UP000198656">
    <property type="component" value="Unassembled WGS sequence"/>
</dbReference>
<dbReference type="OrthoDB" id="9805740at2"/>
<dbReference type="AlphaFoldDB" id="A0A1G7YE54"/>
<keyword evidence="2" id="KW-1185">Reference proteome</keyword>
<evidence type="ECO:0000313" key="2">
    <source>
        <dbReference type="Proteomes" id="UP000198656"/>
    </source>
</evidence>
<sequence>MGFLGRDVEVVSINETQYLLAACDSCGAIGMKELDAYKISWFITGKLTTRVALLEVISTGGVVQMVTVAISNEPSPAGDELIKGVKDELESAGLANLPIVISTEKNMPTQQTGLGVSVIGVAEKSNLRIGTSQPRDSVYCLGLPKVGPELSDPEDPEIVNVKSVQALIKNPWIHDIIPVGSRGIRLEAEQLAASVNSRLQVEPSCALDLGKSAGPSTCLIFSSSEVLDANYIRELNMPLAKIGELA</sequence>
<protein>
    <submittedName>
        <fullName evidence="1">Alpha-ribazole kinase</fullName>
    </submittedName>
</protein>
<keyword evidence="1" id="KW-0418">Kinase</keyword>
<evidence type="ECO:0000313" key="1">
    <source>
        <dbReference type="EMBL" id="SDG94653.1"/>
    </source>
</evidence>
<name>A0A1G7YE54_9FIRM</name>
<organism evidence="1 2">
    <name type="scientific">Desulfosporosinus hippei DSM 8344</name>
    <dbReference type="NCBI Taxonomy" id="1121419"/>
    <lineage>
        <taxon>Bacteria</taxon>
        <taxon>Bacillati</taxon>
        <taxon>Bacillota</taxon>
        <taxon>Clostridia</taxon>
        <taxon>Eubacteriales</taxon>
        <taxon>Desulfitobacteriaceae</taxon>
        <taxon>Desulfosporosinus</taxon>
    </lineage>
</organism>
<proteinExistence type="predicted"/>
<dbReference type="GO" id="GO:0016301">
    <property type="term" value="F:kinase activity"/>
    <property type="evidence" value="ECO:0007669"/>
    <property type="project" value="UniProtKB-KW"/>
</dbReference>
<accession>A0A1G7YE54</accession>